<name>A0A2P1P9T8_9RICK</name>
<proteinExistence type="predicted"/>
<dbReference type="KEGG" id="ptc:phytr_11080"/>
<evidence type="ECO:0000313" key="1">
    <source>
        <dbReference type="EMBL" id="AVP88033.1"/>
    </source>
</evidence>
<keyword evidence="2" id="KW-1185">Reference proteome</keyword>
<dbReference type="RefSeq" id="WP_106874856.1">
    <property type="nucleotide sequence ID" value="NZ_CP027845.1"/>
</dbReference>
<gene>
    <name evidence="1" type="ORF">phytr_11080</name>
</gene>
<dbReference type="EMBL" id="CP027845">
    <property type="protein sequence ID" value="AVP88033.1"/>
    <property type="molecule type" value="Genomic_DNA"/>
</dbReference>
<accession>A0A2P1P9T8</accession>
<reference evidence="1 2" key="1">
    <citation type="submission" date="2018-03" db="EMBL/GenBank/DDBJ databases">
        <title>A gene transfer event suggests a long-term partnership between eustigmatophyte algae and a novel lineage of endosymbiotic bacteria.</title>
        <authorList>
            <person name="Yurchenko T."/>
            <person name="Sevcikova T."/>
            <person name="Pribyl P."/>
            <person name="El Karkouri K."/>
            <person name="Klimes V."/>
            <person name="Amaral R."/>
            <person name="Zbrankova V."/>
            <person name="Kim E."/>
            <person name="Raoult D."/>
            <person name="Santos L.M.A."/>
            <person name="Elias M."/>
        </authorList>
    </citation>
    <scope>NUCLEOTIDE SEQUENCE [LARGE SCALE GENOMIC DNA]</scope>
    <source>
        <strain evidence="1">CCALA 838</strain>
    </source>
</reference>
<sequence length="248" mass="29419">MQISRIQYAFINDQAEIKEVIDLTKLINRKGQLDTITYILTKIFKEFFFLEINYKYGGRNGHLQLENYREKAVLTLYSSGYTLDQARKYIELANLVISKLEYKEFFPNFKESLPVSLYIEIGAKLISQGKDLNLQTSSIHLMTAILEYDKERVNKLKRAGAKLDIDLYEIYSKLPTILEYDSIRKLFQDVITKQIIEEFENQRLENLKTLVQSREILLKLKPLKDIIQPMEKLIMQHIQQREYLHKDR</sequence>
<protein>
    <submittedName>
        <fullName evidence="1">Uncharacterized protein</fullName>
    </submittedName>
</protein>
<organism evidence="1 2">
    <name type="scientific">Candidatus Phycorickettsia trachydisci</name>
    <dbReference type="NCBI Taxonomy" id="2115978"/>
    <lineage>
        <taxon>Bacteria</taxon>
        <taxon>Pseudomonadati</taxon>
        <taxon>Pseudomonadota</taxon>
        <taxon>Alphaproteobacteria</taxon>
        <taxon>Rickettsiales</taxon>
        <taxon>Rickettsiaceae</taxon>
        <taxon>Candidatus Phycorickettsia</taxon>
    </lineage>
</organism>
<dbReference type="Proteomes" id="UP000241762">
    <property type="component" value="Chromosome"/>
</dbReference>
<dbReference type="AlphaFoldDB" id="A0A2P1P9T8"/>
<evidence type="ECO:0000313" key="2">
    <source>
        <dbReference type="Proteomes" id="UP000241762"/>
    </source>
</evidence>